<dbReference type="Gene3D" id="1.20.1270.280">
    <property type="match status" value="1"/>
</dbReference>
<dbReference type="Gene3D" id="3.10.490.20">
    <property type="match status" value="1"/>
</dbReference>
<gene>
    <name evidence="3" type="ORF">DUNSADRAFT_14004</name>
</gene>
<evidence type="ECO:0000313" key="4">
    <source>
        <dbReference type="Proteomes" id="UP000815325"/>
    </source>
</evidence>
<evidence type="ECO:0000259" key="2">
    <source>
        <dbReference type="Pfam" id="PF18199"/>
    </source>
</evidence>
<proteinExistence type="predicted"/>
<keyword evidence="4" id="KW-1185">Reference proteome</keyword>
<feature type="domain" description="Dynein heavy chain C-terminal" evidence="2">
    <location>
        <begin position="40"/>
        <end position="214"/>
    </location>
</feature>
<comment type="caution">
    <text evidence="3">The sequence shown here is derived from an EMBL/GenBank/DDBJ whole genome shotgun (WGS) entry which is preliminary data.</text>
</comment>
<feature type="region of interest" description="Disordered" evidence="1">
    <location>
        <begin position="289"/>
        <end position="317"/>
    </location>
</feature>
<dbReference type="InterPro" id="IPR026983">
    <property type="entry name" value="DHC"/>
</dbReference>
<dbReference type="InterPro" id="IPR041228">
    <property type="entry name" value="Dynein_C"/>
</dbReference>
<dbReference type="Proteomes" id="UP000815325">
    <property type="component" value="Unassembled WGS sequence"/>
</dbReference>
<accession>A0ABQ7H2T7</accession>
<protein>
    <submittedName>
        <fullName evidence="3">Dynein heavy chain and region D6 of dynein motor-domain-containing protein</fullName>
    </submittedName>
</protein>
<evidence type="ECO:0000313" key="3">
    <source>
        <dbReference type="EMBL" id="KAF5841174.1"/>
    </source>
</evidence>
<dbReference type="EMBL" id="MU069492">
    <property type="protein sequence ID" value="KAF5841174.1"/>
    <property type="molecule type" value="Genomic_DNA"/>
</dbReference>
<dbReference type="Pfam" id="PF18199">
    <property type="entry name" value="Dynein_C"/>
    <property type="match status" value="1"/>
</dbReference>
<dbReference type="PANTHER" id="PTHR10676:SF396">
    <property type="entry name" value="DYNEIN AXONEMAL HEAVY CHAIN 1"/>
    <property type="match status" value="1"/>
</dbReference>
<dbReference type="PANTHER" id="PTHR10676">
    <property type="entry name" value="DYNEIN HEAVY CHAIN FAMILY PROTEIN"/>
    <property type="match status" value="1"/>
</dbReference>
<reference evidence="3" key="1">
    <citation type="submission" date="2017-08" db="EMBL/GenBank/DDBJ databases">
        <authorList>
            <person name="Polle J.E."/>
            <person name="Barry K."/>
            <person name="Cushman J."/>
            <person name="Schmutz J."/>
            <person name="Tran D."/>
            <person name="Hathwaick L.T."/>
            <person name="Yim W.C."/>
            <person name="Jenkins J."/>
            <person name="Mckie-Krisberg Z.M."/>
            <person name="Prochnik S."/>
            <person name="Lindquist E."/>
            <person name="Dockter R.B."/>
            <person name="Adam C."/>
            <person name="Molina H."/>
            <person name="Bunkerborg J."/>
            <person name="Jin E."/>
            <person name="Buchheim M."/>
            <person name="Magnuson J."/>
        </authorList>
    </citation>
    <scope>NUCLEOTIDE SEQUENCE</scope>
    <source>
        <strain evidence="3">CCAP 19/18</strain>
    </source>
</reference>
<organism evidence="3 4">
    <name type="scientific">Dunaliella salina</name>
    <name type="common">Green alga</name>
    <name type="synonym">Protococcus salinus</name>
    <dbReference type="NCBI Taxonomy" id="3046"/>
    <lineage>
        <taxon>Eukaryota</taxon>
        <taxon>Viridiplantae</taxon>
        <taxon>Chlorophyta</taxon>
        <taxon>core chlorophytes</taxon>
        <taxon>Chlorophyceae</taxon>
        <taxon>CS clade</taxon>
        <taxon>Chlamydomonadales</taxon>
        <taxon>Dunaliellaceae</taxon>
        <taxon>Dunaliella</taxon>
    </lineage>
</organism>
<evidence type="ECO:0000256" key="1">
    <source>
        <dbReference type="SAM" id="MobiDB-lite"/>
    </source>
</evidence>
<name>A0ABQ7H2T7_DUNSA</name>
<sequence>MADTIDLVCMPTPLPSLLSCSCRPMIDLVCMPNPLLSLSALQLSSNEVPTQWLDAVPGLALNAEGIGTWVSDLQERLAFIYRWACEGPPVVVPLGMLAKPKAYLTSMQQIHAEKQNVAVGSLTLRCCILDQPDSMSTKAMHMSPEEMQEVEVCTNEGGNLSLLQCWQFGCLVNGVTLQGAQWDGDECCLTEPAPTHIFCPMPLLWLVPLRERQSAKGSHWRMLNKTVNLQDELEGLGGVDIEGLVTGRSSNPPRGRQDRRVRRMATVGGQGGQFEAKLRDERLRAKSKSPRRFSVVGEVEEEESPAPAEGDAEEGKGQVEPLKPLADSALMDLWGLDQGAKQQERYDCPVYLHTHSFGGRVSNRGIDVEDCLFDLKLPTGKHSPMHWITRNVVMLVAPYSLRE</sequence>
<dbReference type="InterPro" id="IPR043160">
    <property type="entry name" value="Dynein_C_barrel"/>
</dbReference>